<dbReference type="AlphaFoldDB" id="A0A1D3D9I8"/>
<comment type="caution">
    <text evidence="1">The sequence shown here is derived from an EMBL/GenBank/DDBJ whole genome shotgun (WGS) entry which is preliminary data.</text>
</comment>
<dbReference type="EMBL" id="JROU02000188">
    <property type="protein sequence ID" value="OEH80120.1"/>
    <property type="molecule type" value="Genomic_DNA"/>
</dbReference>
<protein>
    <submittedName>
        <fullName evidence="1">Uncharacterized protein</fullName>
    </submittedName>
</protein>
<dbReference type="Proteomes" id="UP000095192">
    <property type="component" value="Unassembled WGS sequence"/>
</dbReference>
<gene>
    <name evidence="1" type="ORF">cyc_03183</name>
</gene>
<dbReference type="InParanoid" id="A0A1D3D9I8"/>
<proteinExistence type="predicted"/>
<keyword evidence="2" id="KW-1185">Reference proteome</keyword>
<organism evidence="1 2">
    <name type="scientific">Cyclospora cayetanensis</name>
    <dbReference type="NCBI Taxonomy" id="88456"/>
    <lineage>
        <taxon>Eukaryota</taxon>
        <taxon>Sar</taxon>
        <taxon>Alveolata</taxon>
        <taxon>Apicomplexa</taxon>
        <taxon>Conoidasida</taxon>
        <taxon>Coccidia</taxon>
        <taxon>Eucoccidiorida</taxon>
        <taxon>Eimeriorina</taxon>
        <taxon>Eimeriidae</taxon>
        <taxon>Cyclospora</taxon>
    </lineage>
</organism>
<evidence type="ECO:0000313" key="1">
    <source>
        <dbReference type="EMBL" id="OEH80120.1"/>
    </source>
</evidence>
<sequence>MESRLSFTPRAEASNELWRCRVKLPCRAPDAAMHTLSCFCTCEEVKRPARWKKRLQAAGDVEVKRRGAVEVATLECLSSEDLLSERDDSRAFCSAALLKLEW</sequence>
<reference evidence="1 2" key="1">
    <citation type="journal article" date="2016" name="BMC Genomics">
        <title>Comparative genomics reveals Cyclospora cayetanensis possesses coccidia-like metabolism and invasion components but unique surface antigens.</title>
        <authorList>
            <person name="Liu S."/>
            <person name="Wang L."/>
            <person name="Zheng H."/>
            <person name="Xu Z."/>
            <person name="Roellig D.M."/>
            <person name="Li N."/>
            <person name="Frace M.A."/>
            <person name="Tang K."/>
            <person name="Arrowood M.J."/>
            <person name="Moss D.M."/>
            <person name="Zhang L."/>
            <person name="Feng Y."/>
            <person name="Xiao L."/>
        </authorList>
    </citation>
    <scope>NUCLEOTIDE SEQUENCE [LARGE SCALE GENOMIC DNA]</scope>
    <source>
        <strain evidence="1 2">CHN_HEN01</strain>
    </source>
</reference>
<dbReference type="VEuPathDB" id="ToxoDB:cyc_03183"/>
<accession>A0A1D3D9I8</accession>
<evidence type="ECO:0000313" key="2">
    <source>
        <dbReference type="Proteomes" id="UP000095192"/>
    </source>
</evidence>
<name>A0A1D3D9I8_9EIME</name>